<dbReference type="AlphaFoldDB" id="A0A1N6K9A7"/>
<feature type="signal peptide" evidence="2">
    <location>
        <begin position="1"/>
        <end position="23"/>
    </location>
</feature>
<evidence type="ECO:0008006" key="5">
    <source>
        <dbReference type="Google" id="ProtNLM"/>
    </source>
</evidence>
<dbReference type="Proteomes" id="UP000184693">
    <property type="component" value="Unassembled WGS sequence"/>
</dbReference>
<sequence length="90" mass="9409">MNRYRALLAASLTALVAVSGAHAASQDEQEKACRGDAMHFCSAEIPNKQKITACMKQHVSELSPPCRAMFKEGDHSSGNSGNSGGASSAQ</sequence>
<proteinExistence type="predicted"/>
<dbReference type="RefSeq" id="WP_074268289.1">
    <property type="nucleotide sequence ID" value="NZ_FSRM01000002.1"/>
</dbReference>
<accession>A0A1N6K9A7</accession>
<gene>
    <name evidence="3" type="ORF">SAMN05444168_6465</name>
</gene>
<organism evidence="3 4">
    <name type="scientific">Paraburkholderia phenazinium</name>
    <dbReference type="NCBI Taxonomy" id="60549"/>
    <lineage>
        <taxon>Bacteria</taxon>
        <taxon>Pseudomonadati</taxon>
        <taxon>Pseudomonadota</taxon>
        <taxon>Betaproteobacteria</taxon>
        <taxon>Burkholderiales</taxon>
        <taxon>Burkholderiaceae</taxon>
        <taxon>Paraburkholderia</taxon>
    </lineage>
</organism>
<name>A0A1N6K9A7_9BURK</name>
<evidence type="ECO:0000256" key="1">
    <source>
        <dbReference type="SAM" id="MobiDB-lite"/>
    </source>
</evidence>
<evidence type="ECO:0000256" key="2">
    <source>
        <dbReference type="SAM" id="SignalP"/>
    </source>
</evidence>
<feature type="compositionally biased region" description="Low complexity" evidence="1">
    <location>
        <begin position="76"/>
        <end position="90"/>
    </location>
</feature>
<evidence type="ECO:0000313" key="3">
    <source>
        <dbReference type="EMBL" id="SIO53121.1"/>
    </source>
</evidence>
<dbReference type="EMBL" id="FSRM01000002">
    <property type="protein sequence ID" value="SIO53121.1"/>
    <property type="molecule type" value="Genomic_DNA"/>
</dbReference>
<protein>
    <recommendedName>
        <fullName evidence="5">Cysteine rich repeat-containing protein</fullName>
    </recommendedName>
</protein>
<feature type="chain" id="PRO_5012591057" description="Cysteine rich repeat-containing protein" evidence="2">
    <location>
        <begin position="24"/>
        <end position="90"/>
    </location>
</feature>
<feature type="region of interest" description="Disordered" evidence="1">
    <location>
        <begin position="67"/>
        <end position="90"/>
    </location>
</feature>
<dbReference type="OrthoDB" id="330006at2"/>
<reference evidence="3 4" key="1">
    <citation type="submission" date="2016-11" db="EMBL/GenBank/DDBJ databases">
        <authorList>
            <person name="Jaros S."/>
            <person name="Januszkiewicz K."/>
            <person name="Wedrychowicz H."/>
        </authorList>
    </citation>
    <scope>NUCLEOTIDE SEQUENCE [LARGE SCALE GENOMIC DNA]</scope>
    <source>
        <strain evidence="3 4">GAS86</strain>
    </source>
</reference>
<evidence type="ECO:0000313" key="4">
    <source>
        <dbReference type="Proteomes" id="UP000184693"/>
    </source>
</evidence>
<keyword evidence="2" id="KW-0732">Signal</keyword>